<dbReference type="PANTHER" id="PTHR33180:SF31">
    <property type="entry name" value="POLYPROTEIN PROTEIN"/>
    <property type="match status" value="1"/>
</dbReference>
<name>A0A9J5XSG4_SOLCO</name>
<gene>
    <name evidence="2" type="ORF">H5410_040424</name>
</gene>
<dbReference type="AlphaFoldDB" id="A0A9J5XSG4"/>
<feature type="region of interest" description="Disordered" evidence="1">
    <location>
        <begin position="1"/>
        <end position="26"/>
    </location>
</feature>
<keyword evidence="3" id="KW-1185">Reference proteome</keyword>
<reference evidence="2 3" key="1">
    <citation type="submission" date="2020-09" db="EMBL/GenBank/DDBJ databases">
        <title>De no assembly of potato wild relative species, Solanum commersonii.</title>
        <authorList>
            <person name="Cho K."/>
        </authorList>
    </citation>
    <scope>NUCLEOTIDE SEQUENCE [LARGE SCALE GENOMIC DNA]</scope>
    <source>
        <strain evidence="2">LZ3.2</strain>
        <tissue evidence="2">Leaf</tissue>
    </source>
</reference>
<dbReference type="Proteomes" id="UP000824120">
    <property type="component" value="Chromosome 8"/>
</dbReference>
<protein>
    <submittedName>
        <fullName evidence="2">Uncharacterized protein</fullName>
    </submittedName>
</protein>
<accession>A0A9J5XSG4</accession>
<comment type="caution">
    <text evidence="2">The sequence shown here is derived from an EMBL/GenBank/DDBJ whole genome shotgun (WGS) entry which is preliminary data.</text>
</comment>
<organism evidence="2 3">
    <name type="scientific">Solanum commersonii</name>
    <name type="common">Commerson's wild potato</name>
    <name type="synonym">Commerson's nightshade</name>
    <dbReference type="NCBI Taxonomy" id="4109"/>
    <lineage>
        <taxon>Eukaryota</taxon>
        <taxon>Viridiplantae</taxon>
        <taxon>Streptophyta</taxon>
        <taxon>Embryophyta</taxon>
        <taxon>Tracheophyta</taxon>
        <taxon>Spermatophyta</taxon>
        <taxon>Magnoliopsida</taxon>
        <taxon>eudicotyledons</taxon>
        <taxon>Gunneridae</taxon>
        <taxon>Pentapetalae</taxon>
        <taxon>asterids</taxon>
        <taxon>lamiids</taxon>
        <taxon>Solanales</taxon>
        <taxon>Solanaceae</taxon>
        <taxon>Solanoideae</taxon>
        <taxon>Solaneae</taxon>
        <taxon>Solanum</taxon>
    </lineage>
</organism>
<evidence type="ECO:0000313" key="2">
    <source>
        <dbReference type="EMBL" id="KAG5589910.1"/>
    </source>
</evidence>
<evidence type="ECO:0000313" key="3">
    <source>
        <dbReference type="Proteomes" id="UP000824120"/>
    </source>
</evidence>
<proteinExistence type="predicted"/>
<sequence length="175" mass="20340">MKKHTFERVHIDTRTELSKPEDEHPLISQRDEIRARSQTTSTRVPSDAIPLATNSVPAQVLPVTPMPPVISPPRLLNILKGDGLRTTLEEKLLSIEGLDGKHLEVREPSATMRDILLMNVNKFHLQKKREQFQCNEAKASWILMEFTEWYFECLDTEQYERTRTSTSRVPNYQRQ</sequence>
<evidence type="ECO:0000256" key="1">
    <source>
        <dbReference type="SAM" id="MobiDB-lite"/>
    </source>
</evidence>
<dbReference type="EMBL" id="JACXVP010000008">
    <property type="protein sequence ID" value="KAG5589910.1"/>
    <property type="molecule type" value="Genomic_DNA"/>
</dbReference>
<dbReference type="PANTHER" id="PTHR33180">
    <property type="entry name" value="PHOTOSYSTEM II CP43 REACTION CENTER PROTEIN"/>
    <property type="match status" value="1"/>
</dbReference>